<accession>A0A0A8J9W1</accession>
<dbReference type="EMBL" id="AB897757">
    <property type="protein sequence ID" value="BAQ02790.1"/>
    <property type="molecule type" value="Genomic_DNA"/>
</dbReference>
<dbReference type="OrthoDB" id="4528at10239"/>
<sequence>MVIVVHHCLILFSTQWKNQPTVFCKLNTLYAFNYNNKRYIMATVNYVIKRSDGTTYATIPNDVILGPNQPGSNPVPLNFVGRNKVGYGQASNENFLHLVENFTSSNAPYGNVKGQLWYKATGSTPGEFLLALQDNAQQPVDTATEGQWASIPMITLFNTIPDGTNSVMGRMILTNNGDTLRVLMKNKEWREVLTRKPQAKEYEALLDINYDSSVNYIEFTQTNSTKPIAYFNTGGDMSIDSNGWASFETGNGVFQFGTNYFYEMKIMFREVSMDSGSLLSVPSNYKTWKINGSFYVDNKGTITPGSVPCSDLPDPRRIASLETIKDVITSATLQNDWDVSMVINDIDSSIPNPTGVTKAAYEQWVINSLNSSKTLGFRVDGTVSGLSTGQTVKIQPNISIKILGIPALGV</sequence>
<dbReference type="Proteomes" id="UP000202478">
    <property type="component" value="Segment"/>
</dbReference>
<evidence type="ECO:0000313" key="1">
    <source>
        <dbReference type="EMBL" id="BAQ02790.1"/>
    </source>
</evidence>
<organism evidence="1 2">
    <name type="scientific">Klebsiella phage K64-1</name>
    <name type="common">Bacteriophage K64-1</name>
    <dbReference type="NCBI Taxonomy" id="1439894"/>
    <lineage>
        <taxon>Viruses</taxon>
        <taxon>Duplodnaviria</taxon>
        <taxon>Heunggongvirae</taxon>
        <taxon>Uroviricota</taxon>
        <taxon>Caudoviricetes</taxon>
        <taxon>Alcyoneusvirus</taxon>
        <taxon>Alcyoneusvirus K641</taxon>
    </lineage>
</organism>
<proteinExistence type="predicted"/>
<name>A0A0A8J9W1_BPK64</name>
<keyword evidence="2" id="KW-1185">Reference proteome</keyword>
<evidence type="ECO:0000313" key="2">
    <source>
        <dbReference type="Proteomes" id="UP000202478"/>
    </source>
</evidence>
<reference evidence="1 2" key="1">
    <citation type="journal article" date="2014" name="Antimicrob. Agents Chemother.">
        <title>Identification of capsular types in carbapenem-resistant Klebsiella pneumoniae strains by wzc sequencing and implications in capsule depolymerase treatment.</title>
        <authorList>
            <person name="Pan Y.-J."/>
            <person name="Lin T.-L."/>
            <person name="Lin Y.-T."/>
            <person name="Su P.-A."/>
            <person name="Chen C.-T."/>
            <person name="Hsieh P.-F."/>
            <person name="Hsu C.-R."/>
            <person name="Chen C.-C."/>
            <person name="Hsieh Y.-C."/>
            <person name="Wang J.-T."/>
        </authorList>
    </citation>
    <scope>NUCLEOTIDE SEQUENCE [LARGE SCALE GENOMIC DNA]</scope>
</reference>
<organismHost>
    <name type="scientific">Klebsiella</name>
    <dbReference type="NCBI Taxonomy" id="570"/>
</organismHost>
<protein>
    <submittedName>
        <fullName evidence="1">Uncharacterized protein</fullName>
    </submittedName>
</protein>